<keyword evidence="4" id="KW-1185">Reference proteome</keyword>
<organism evidence="3 4">
    <name type="scientific">Trichodelitschia bisporula</name>
    <dbReference type="NCBI Taxonomy" id="703511"/>
    <lineage>
        <taxon>Eukaryota</taxon>
        <taxon>Fungi</taxon>
        <taxon>Dikarya</taxon>
        <taxon>Ascomycota</taxon>
        <taxon>Pezizomycotina</taxon>
        <taxon>Dothideomycetes</taxon>
        <taxon>Dothideomycetes incertae sedis</taxon>
        <taxon>Phaeotrichales</taxon>
        <taxon>Phaeotrichaceae</taxon>
        <taxon>Trichodelitschia</taxon>
    </lineage>
</organism>
<evidence type="ECO:0000259" key="2">
    <source>
        <dbReference type="Pfam" id="PF08787"/>
    </source>
</evidence>
<dbReference type="OrthoDB" id="77013at2759"/>
<feature type="domain" description="Alginate lyase 2" evidence="2">
    <location>
        <begin position="35"/>
        <end position="252"/>
    </location>
</feature>
<proteinExistence type="predicted"/>
<evidence type="ECO:0000313" key="4">
    <source>
        <dbReference type="Proteomes" id="UP000799640"/>
    </source>
</evidence>
<dbReference type="InterPro" id="IPR013320">
    <property type="entry name" value="ConA-like_dom_sf"/>
</dbReference>
<sequence length="252" mass="25954">MALKLLALLPLLSAVSSFPLLAPRANPSCAPGGNINLSPWTLQLPIGSPGSPQQIPGSQLAGCSGYQDPGHKYFYTNPSSGALVTKVPGSPASSGCVTTPNSQHCRTELREARSWDPKAGTNKLTATLTVVKADNSGHGTVVGQIHIDDSVSSKPVCELFVNSAGVVAMGVEQTRAGGNMIVTTVGSVDLGGSWSYAISYANGVLTVSVNGGATKTLSTYSLDSPKSYFKAGNYNQGSSASEVHFTSINISH</sequence>
<feature type="chain" id="PRO_5026351641" evidence="1">
    <location>
        <begin position="18"/>
        <end position="252"/>
    </location>
</feature>
<dbReference type="InterPro" id="IPR014895">
    <property type="entry name" value="Alginate_lyase_2"/>
</dbReference>
<feature type="signal peptide" evidence="1">
    <location>
        <begin position="1"/>
        <end position="17"/>
    </location>
</feature>
<evidence type="ECO:0000313" key="3">
    <source>
        <dbReference type="EMBL" id="KAF2396892.1"/>
    </source>
</evidence>
<dbReference type="Proteomes" id="UP000799640">
    <property type="component" value="Unassembled WGS sequence"/>
</dbReference>
<keyword evidence="3" id="KW-0456">Lyase</keyword>
<dbReference type="AlphaFoldDB" id="A0A6G1HLL6"/>
<protein>
    <submittedName>
        <fullName evidence="3">Polysaccharide lyase family 7 protein</fullName>
    </submittedName>
</protein>
<name>A0A6G1HLL6_9PEZI</name>
<dbReference type="Gene3D" id="2.60.120.200">
    <property type="match status" value="1"/>
</dbReference>
<dbReference type="Pfam" id="PF08787">
    <property type="entry name" value="Alginate_lyase2"/>
    <property type="match status" value="1"/>
</dbReference>
<dbReference type="SUPFAM" id="SSF49899">
    <property type="entry name" value="Concanavalin A-like lectins/glucanases"/>
    <property type="match status" value="1"/>
</dbReference>
<keyword evidence="1" id="KW-0732">Signal</keyword>
<gene>
    <name evidence="3" type="ORF">EJ06DRAFT_533614</name>
</gene>
<accession>A0A6G1HLL6</accession>
<dbReference type="EMBL" id="ML996705">
    <property type="protein sequence ID" value="KAF2396892.1"/>
    <property type="molecule type" value="Genomic_DNA"/>
</dbReference>
<reference evidence="3" key="1">
    <citation type="journal article" date="2020" name="Stud. Mycol.">
        <title>101 Dothideomycetes genomes: a test case for predicting lifestyles and emergence of pathogens.</title>
        <authorList>
            <person name="Haridas S."/>
            <person name="Albert R."/>
            <person name="Binder M."/>
            <person name="Bloem J."/>
            <person name="Labutti K."/>
            <person name="Salamov A."/>
            <person name="Andreopoulos B."/>
            <person name="Baker S."/>
            <person name="Barry K."/>
            <person name="Bills G."/>
            <person name="Bluhm B."/>
            <person name="Cannon C."/>
            <person name="Castanera R."/>
            <person name="Culley D."/>
            <person name="Daum C."/>
            <person name="Ezra D."/>
            <person name="Gonzalez J."/>
            <person name="Henrissat B."/>
            <person name="Kuo A."/>
            <person name="Liang C."/>
            <person name="Lipzen A."/>
            <person name="Lutzoni F."/>
            <person name="Magnuson J."/>
            <person name="Mondo S."/>
            <person name="Nolan M."/>
            <person name="Ohm R."/>
            <person name="Pangilinan J."/>
            <person name="Park H.-J."/>
            <person name="Ramirez L."/>
            <person name="Alfaro M."/>
            <person name="Sun H."/>
            <person name="Tritt A."/>
            <person name="Yoshinaga Y."/>
            <person name="Zwiers L.-H."/>
            <person name="Turgeon B."/>
            <person name="Goodwin S."/>
            <person name="Spatafora J."/>
            <person name="Crous P."/>
            <person name="Grigoriev I."/>
        </authorList>
    </citation>
    <scope>NUCLEOTIDE SEQUENCE</scope>
    <source>
        <strain evidence="3">CBS 262.69</strain>
    </source>
</reference>
<evidence type="ECO:0000256" key="1">
    <source>
        <dbReference type="SAM" id="SignalP"/>
    </source>
</evidence>
<dbReference type="GO" id="GO:0016829">
    <property type="term" value="F:lyase activity"/>
    <property type="evidence" value="ECO:0007669"/>
    <property type="project" value="UniProtKB-KW"/>
</dbReference>